<organism evidence="2 3">
    <name type="scientific">Paludibacterium purpuratum</name>
    <dbReference type="NCBI Taxonomy" id="1144873"/>
    <lineage>
        <taxon>Bacteria</taxon>
        <taxon>Pseudomonadati</taxon>
        <taxon>Pseudomonadota</taxon>
        <taxon>Betaproteobacteria</taxon>
        <taxon>Neisseriales</taxon>
        <taxon>Chromobacteriaceae</taxon>
        <taxon>Paludibacterium</taxon>
    </lineage>
</organism>
<dbReference type="SUPFAM" id="SSF53067">
    <property type="entry name" value="Actin-like ATPase domain"/>
    <property type="match status" value="1"/>
</dbReference>
<dbReference type="GO" id="GO:0015628">
    <property type="term" value="P:protein secretion by the type II secretion system"/>
    <property type="evidence" value="ECO:0007669"/>
    <property type="project" value="InterPro"/>
</dbReference>
<feature type="domain" description="GspL cytoplasmic actin-ATPase-like" evidence="1">
    <location>
        <begin position="58"/>
        <end position="177"/>
    </location>
</feature>
<gene>
    <name evidence="2" type="ORF">DFP86_12123</name>
</gene>
<dbReference type="InterPro" id="IPR024230">
    <property type="entry name" value="GspL_cyto_dom"/>
</dbReference>
<proteinExistence type="predicted"/>
<name>A0A4R7AUR6_9NEIS</name>
<dbReference type="AlphaFoldDB" id="A0A4R7AUR6"/>
<dbReference type="GO" id="GO:0015627">
    <property type="term" value="C:type II protein secretion system complex"/>
    <property type="evidence" value="ECO:0007669"/>
    <property type="project" value="InterPro"/>
</dbReference>
<reference evidence="2 3" key="1">
    <citation type="submission" date="2019-03" db="EMBL/GenBank/DDBJ databases">
        <title>Genomic Encyclopedia of Type Strains, Phase III (KMG-III): the genomes of soil and plant-associated and newly described type strains.</title>
        <authorList>
            <person name="Whitman W."/>
        </authorList>
    </citation>
    <scope>NUCLEOTIDE SEQUENCE [LARGE SCALE GENOMIC DNA]</scope>
    <source>
        <strain evidence="2 3">CECT 8976</strain>
    </source>
</reference>
<protein>
    <submittedName>
        <fullName evidence="2">General secretion pathway protein L</fullName>
    </submittedName>
</protein>
<dbReference type="InterPro" id="IPR043129">
    <property type="entry name" value="ATPase_NBD"/>
</dbReference>
<evidence type="ECO:0000313" key="3">
    <source>
        <dbReference type="Proteomes" id="UP000295611"/>
    </source>
</evidence>
<dbReference type="EMBL" id="SNZP01000021">
    <property type="protein sequence ID" value="TDR70747.1"/>
    <property type="molecule type" value="Genomic_DNA"/>
</dbReference>
<dbReference type="OrthoDB" id="8578377at2"/>
<dbReference type="InterPro" id="IPR007812">
    <property type="entry name" value="T2SS_protein-GspL"/>
</dbReference>
<dbReference type="RefSeq" id="WP_133684124.1">
    <property type="nucleotide sequence ID" value="NZ_SNZP01000021.1"/>
</dbReference>
<dbReference type="Gene3D" id="3.30.420.380">
    <property type="match status" value="1"/>
</dbReference>
<dbReference type="GO" id="GO:0009276">
    <property type="term" value="C:Gram-negative-bacterium-type cell wall"/>
    <property type="evidence" value="ECO:0007669"/>
    <property type="project" value="InterPro"/>
</dbReference>
<dbReference type="Pfam" id="PF05134">
    <property type="entry name" value="T2SSL"/>
    <property type="match status" value="1"/>
</dbReference>
<evidence type="ECO:0000259" key="1">
    <source>
        <dbReference type="Pfam" id="PF05134"/>
    </source>
</evidence>
<comment type="caution">
    <text evidence="2">The sequence shown here is derived from an EMBL/GenBank/DDBJ whole genome shotgun (WGS) entry which is preliminary data.</text>
</comment>
<dbReference type="NCBIfam" id="TIGR01709">
    <property type="entry name" value="typeII_sec_gspL"/>
    <property type="match status" value="1"/>
</dbReference>
<keyword evidence="3" id="KW-1185">Reference proteome</keyword>
<accession>A0A4R7AUR6</accession>
<sequence length="386" mass="42106">MSVLRVYLPAESVDAEWRWALSSGLGAVLREGDGDEPPPPADDCELVLAAGLCRFAEPSLPPGAARQGESVLGFALEEGLLNAPEENRYSLQSTGRAPQVCLTAQAPLRRIMASLSAAGQSVTRIVPEELCLPEPPADGWTLARLDSGWALRLGYHRALCVPLLGDALWHDLRAWASPAQILLCGDAPLPAALQDLPVTHRARPDWRTAAVDPAYDFAAGRRRWRQFGRQWLRIARQAGMALLALALLDLTLSAGELGWLRWQQWRMVDGMTEAAGRMGVRQAVGEDVLNQARRQLAVERTRHGLAQDGDFLPMLVALQPALTEQGALRRLRYRHGELTVEGETLPAEVAPAQRSRLAAQGWTVTVPAPGQVTLLFAPVRREGARP</sequence>
<dbReference type="Proteomes" id="UP000295611">
    <property type="component" value="Unassembled WGS sequence"/>
</dbReference>
<evidence type="ECO:0000313" key="2">
    <source>
        <dbReference type="EMBL" id="TDR70747.1"/>
    </source>
</evidence>